<accession>X1IUV6</accession>
<gene>
    <name evidence="1" type="ORF">S03H2_65366</name>
</gene>
<organism evidence="1">
    <name type="scientific">marine sediment metagenome</name>
    <dbReference type="NCBI Taxonomy" id="412755"/>
    <lineage>
        <taxon>unclassified sequences</taxon>
        <taxon>metagenomes</taxon>
        <taxon>ecological metagenomes</taxon>
    </lineage>
</organism>
<feature type="non-terminal residue" evidence="1">
    <location>
        <position position="1"/>
    </location>
</feature>
<evidence type="ECO:0000313" key="1">
    <source>
        <dbReference type="EMBL" id="GAH86226.1"/>
    </source>
</evidence>
<name>X1IUV6_9ZZZZ</name>
<protein>
    <submittedName>
        <fullName evidence="1">Uncharacterized protein</fullName>
    </submittedName>
</protein>
<dbReference type="EMBL" id="BARU01042557">
    <property type="protein sequence ID" value="GAH86226.1"/>
    <property type="molecule type" value="Genomic_DNA"/>
</dbReference>
<dbReference type="AlphaFoldDB" id="X1IUV6"/>
<comment type="caution">
    <text evidence="1">The sequence shown here is derived from an EMBL/GenBank/DDBJ whole genome shotgun (WGS) entry which is preliminary data.</text>
</comment>
<sequence length="88" mass="10152">ISTGTGLFKKNQVRYDPKIENNWNCCADVDFWGQMIMEGLKFAYAPGLALELRIHSQNLTNQAGIETRTRRAAGRYIYDKLKKQVKEK</sequence>
<reference evidence="1" key="1">
    <citation type="journal article" date="2014" name="Front. Microbiol.">
        <title>High frequency of phylogenetically diverse reductive dehalogenase-homologous genes in deep subseafloor sedimentary metagenomes.</title>
        <authorList>
            <person name="Kawai M."/>
            <person name="Futagami T."/>
            <person name="Toyoda A."/>
            <person name="Takaki Y."/>
            <person name="Nishi S."/>
            <person name="Hori S."/>
            <person name="Arai W."/>
            <person name="Tsubouchi T."/>
            <person name="Morono Y."/>
            <person name="Uchiyama I."/>
            <person name="Ito T."/>
            <person name="Fujiyama A."/>
            <person name="Inagaki F."/>
            <person name="Takami H."/>
        </authorList>
    </citation>
    <scope>NUCLEOTIDE SEQUENCE</scope>
    <source>
        <strain evidence="1">Expedition CK06-06</strain>
    </source>
</reference>
<proteinExistence type="predicted"/>